<sequence>MPTQAWGGPAAQPGPPEPPRKKNRTAVIAVVAAVAVVAAAGVTAVFVLNKDDSKKDEAKTDKKPSATAPSSASSPAQDGGGDEEDNPRAGVTAKPVVPGWKTVVNPKRHDAFDVPAGWYVASPDTLSSYSKDGKPIISMTGPAYYKKENCTVKDKKTGLTGSSPLAGTGTKGAQGAKTQAEAAKNEALNWVYAVFDQEKTGTFKYTKPKKFTSDHGITGYSSSATVTGVKKTDKCSSDGKSFTVTYTDINGDFATWVLYAAKGVKDEVPDETIKKIMSTLRPLKSTS</sequence>
<evidence type="ECO:0000313" key="4">
    <source>
        <dbReference type="EMBL" id="MDT0548956.1"/>
    </source>
</evidence>
<keyword evidence="2" id="KW-0812">Transmembrane</keyword>
<reference evidence="4" key="1">
    <citation type="submission" date="2024-05" db="EMBL/GenBank/DDBJ databases">
        <title>30 novel species of actinomycetes from the DSMZ collection.</title>
        <authorList>
            <person name="Nouioui I."/>
        </authorList>
    </citation>
    <scope>NUCLEOTIDE SEQUENCE</scope>
    <source>
        <strain evidence="4">DSM 41529</strain>
    </source>
</reference>
<feature type="compositionally biased region" description="Low complexity" evidence="1">
    <location>
        <begin position="1"/>
        <end position="11"/>
    </location>
</feature>
<dbReference type="RefSeq" id="WP_311729523.1">
    <property type="nucleotide sequence ID" value="NZ_JAVRFD010000030.1"/>
</dbReference>
<dbReference type="InterPro" id="IPR058330">
    <property type="entry name" value="DUF8017"/>
</dbReference>
<feature type="region of interest" description="Disordered" evidence="1">
    <location>
        <begin position="48"/>
        <end position="94"/>
    </location>
</feature>
<comment type="caution">
    <text evidence="4">The sequence shown here is derived from an EMBL/GenBank/DDBJ whole genome shotgun (WGS) entry which is preliminary data.</text>
</comment>
<gene>
    <name evidence="4" type="ORF">RND15_40735</name>
</gene>
<accession>A0ABU2XSR4</accession>
<name>A0ABU2XSR4_9ACTN</name>
<feature type="compositionally biased region" description="Basic and acidic residues" evidence="1">
    <location>
        <begin position="49"/>
        <end position="64"/>
    </location>
</feature>
<dbReference type="Pfam" id="PF26056">
    <property type="entry name" value="DUF8017"/>
    <property type="match status" value="1"/>
</dbReference>
<keyword evidence="5" id="KW-1185">Reference proteome</keyword>
<feature type="domain" description="DUF8017" evidence="3">
    <location>
        <begin position="94"/>
        <end position="284"/>
    </location>
</feature>
<feature type="transmembrane region" description="Helical" evidence="2">
    <location>
        <begin position="26"/>
        <end position="48"/>
    </location>
</feature>
<evidence type="ECO:0000256" key="1">
    <source>
        <dbReference type="SAM" id="MobiDB-lite"/>
    </source>
</evidence>
<dbReference type="Proteomes" id="UP001180754">
    <property type="component" value="Unassembled WGS sequence"/>
</dbReference>
<evidence type="ECO:0000259" key="3">
    <source>
        <dbReference type="Pfam" id="PF26056"/>
    </source>
</evidence>
<proteinExistence type="predicted"/>
<evidence type="ECO:0000256" key="2">
    <source>
        <dbReference type="SAM" id="Phobius"/>
    </source>
</evidence>
<evidence type="ECO:0000313" key="5">
    <source>
        <dbReference type="Proteomes" id="UP001180754"/>
    </source>
</evidence>
<dbReference type="EMBL" id="JAVRFD010000030">
    <property type="protein sequence ID" value="MDT0548956.1"/>
    <property type="molecule type" value="Genomic_DNA"/>
</dbReference>
<keyword evidence="2" id="KW-1133">Transmembrane helix</keyword>
<feature type="compositionally biased region" description="Low complexity" evidence="1">
    <location>
        <begin position="65"/>
        <end position="76"/>
    </location>
</feature>
<organism evidence="4 5">
    <name type="scientific">Streptomyces lonegramiae</name>
    <dbReference type="NCBI Taxonomy" id="3075524"/>
    <lineage>
        <taxon>Bacteria</taxon>
        <taxon>Bacillati</taxon>
        <taxon>Actinomycetota</taxon>
        <taxon>Actinomycetes</taxon>
        <taxon>Kitasatosporales</taxon>
        <taxon>Streptomycetaceae</taxon>
        <taxon>Streptomyces</taxon>
    </lineage>
</organism>
<keyword evidence="2" id="KW-0472">Membrane</keyword>
<feature type="region of interest" description="Disordered" evidence="1">
    <location>
        <begin position="1"/>
        <end position="22"/>
    </location>
</feature>
<protein>
    <recommendedName>
        <fullName evidence="3">DUF8017 domain-containing protein</fullName>
    </recommendedName>
</protein>